<feature type="compositionally biased region" description="Polar residues" evidence="7">
    <location>
        <begin position="1"/>
        <end position="10"/>
    </location>
</feature>
<dbReference type="GO" id="GO:0046872">
    <property type="term" value="F:metal ion binding"/>
    <property type="evidence" value="ECO:0007669"/>
    <property type="project" value="UniProtKB-UniRule"/>
</dbReference>
<dbReference type="PANTHER" id="PTHR11706">
    <property type="entry name" value="SOLUTE CARRIER PROTEIN FAMILY 11 MEMBER"/>
    <property type="match status" value="1"/>
</dbReference>
<dbReference type="NCBIfam" id="NF037982">
    <property type="entry name" value="Nramp_1"/>
    <property type="match status" value="1"/>
</dbReference>
<dbReference type="Pfam" id="PF01566">
    <property type="entry name" value="Nramp"/>
    <property type="match status" value="1"/>
</dbReference>
<keyword evidence="6" id="KW-1003">Cell membrane</keyword>
<dbReference type="HAMAP" id="MF_00221">
    <property type="entry name" value="NRAMP"/>
    <property type="match status" value="1"/>
</dbReference>
<feature type="transmembrane region" description="Helical" evidence="6">
    <location>
        <begin position="77"/>
        <end position="99"/>
    </location>
</feature>
<dbReference type="NCBIfam" id="NF001923">
    <property type="entry name" value="PRK00701.1"/>
    <property type="match status" value="1"/>
</dbReference>
<feature type="transmembrane region" description="Helical" evidence="6">
    <location>
        <begin position="152"/>
        <end position="169"/>
    </location>
</feature>
<keyword evidence="3 6" id="KW-0812">Transmembrane</keyword>
<evidence type="ECO:0000256" key="7">
    <source>
        <dbReference type="SAM" id="MobiDB-lite"/>
    </source>
</evidence>
<comment type="caution">
    <text evidence="8">The sequence shown here is derived from an EMBL/GenBank/DDBJ whole genome shotgun (WGS) entry which is preliminary data.</text>
</comment>
<dbReference type="NCBIfam" id="TIGR01197">
    <property type="entry name" value="nramp"/>
    <property type="match status" value="1"/>
</dbReference>
<dbReference type="PRINTS" id="PR00447">
    <property type="entry name" value="NATRESASSCMP"/>
</dbReference>
<keyword evidence="5 6" id="KW-0472">Membrane</keyword>
<feature type="transmembrane region" description="Helical" evidence="6">
    <location>
        <begin position="416"/>
        <end position="436"/>
    </location>
</feature>
<keyword evidence="6" id="KW-0769">Symport</keyword>
<evidence type="ECO:0000256" key="6">
    <source>
        <dbReference type="HAMAP-Rule" id="MF_00221"/>
    </source>
</evidence>
<dbReference type="EMBL" id="LGTE01000007">
    <property type="protein sequence ID" value="KNZ69958.1"/>
    <property type="molecule type" value="Genomic_DNA"/>
</dbReference>
<accession>A0A0L6W3M2</accession>
<keyword evidence="9" id="KW-1185">Reference proteome</keyword>
<evidence type="ECO:0000256" key="2">
    <source>
        <dbReference type="ARBA" id="ARBA00022448"/>
    </source>
</evidence>
<sequence length="440" mass="47465">MSSGQANVETAVTHDLTSRSGQLTEHTTPHESYQIINRIKQLLKFLGPAFVVSVAYIDPGNFATNISGGSKFNYNLLWVILWSNLMAIFLQTISAKLGIATGKNLPAMCARVFSRKTNWFLWVVAELAAMATDLAEFLGGALGLFLLLKIPLVYAGMLTGVFTFIITSLEKYGQRVIEAVIASLVAVICTAYGIELFLAKPNWPAVGVHMILPSLPNSEAVLVATGMLGATVMPHVIYLHSQLVQCRRTPDTDEQKLEHFRLECTDIMLAMNIVFLVNAAMVVVSAAVFHTKGIQVVTIQQAHRSLAPLLGSLSAGAFGIALLASGLSSSAVGTLAGQTIMNGFVGLRIPLFIRRFITMFPAMVIIGLGINPMKALVISQVILSFALPAAIIPLMLMTSRRDIMGALVNKPLTNIVGWIITAIIVVLNVILLYLTFSGNI</sequence>
<dbReference type="GO" id="GO:0034755">
    <property type="term" value="P:iron ion transmembrane transport"/>
    <property type="evidence" value="ECO:0007669"/>
    <property type="project" value="TreeGrafter"/>
</dbReference>
<keyword evidence="2 6" id="KW-0813">Transport</keyword>
<evidence type="ECO:0000313" key="9">
    <source>
        <dbReference type="Proteomes" id="UP000037175"/>
    </source>
</evidence>
<evidence type="ECO:0000313" key="8">
    <source>
        <dbReference type="EMBL" id="KNZ69958.1"/>
    </source>
</evidence>
<dbReference type="InterPro" id="IPR001046">
    <property type="entry name" value="NRAMP_fam"/>
</dbReference>
<dbReference type="Proteomes" id="UP000037175">
    <property type="component" value="Unassembled WGS sequence"/>
</dbReference>
<reference evidence="9" key="1">
    <citation type="submission" date="2015-07" db="EMBL/GenBank/DDBJ databases">
        <title>Complete Genome of Thermincola ferriacetica strain Z-0001T.</title>
        <authorList>
            <person name="Lusk B."/>
            <person name="Badalamenti J.P."/>
            <person name="Parameswaran P."/>
            <person name="Bond D.R."/>
            <person name="Torres C.I."/>
        </authorList>
    </citation>
    <scope>NUCLEOTIDE SEQUENCE [LARGE SCALE GENOMIC DNA]</scope>
    <source>
        <strain evidence="9">Z-0001</strain>
    </source>
</reference>
<feature type="transmembrane region" description="Helical" evidence="6">
    <location>
        <begin position="309"/>
        <end position="332"/>
    </location>
</feature>
<comment type="subcellular location">
    <subcellularLocation>
        <location evidence="6">Cell membrane</location>
        <topology evidence="6">Multi-pass membrane protein</topology>
    </subcellularLocation>
    <subcellularLocation>
        <location evidence="1">Membrane</location>
        <topology evidence="1">Multi-pass membrane protein</topology>
    </subcellularLocation>
</comment>
<evidence type="ECO:0000256" key="4">
    <source>
        <dbReference type="ARBA" id="ARBA00022989"/>
    </source>
</evidence>
<dbReference type="GO" id="GO:0005384">
    <property type="term" value="F:manganese ion transmembrane transporter activity"/>
    <property type="evidence" value="ECO:0007669"/>
    <property type="project" value="TreeGrafter"/>
</dbReference>
<feature type="transmembrane region" description="Helical" evidence="6">
    <location>
        <begin position="42"/>
        <end position="57"/>
    </location>
</feature>
<evidence type="ECO:0000256" key="3">
    <source>
        <dbReference type="ARBA" id="ARBA00022692"/>
    </source>
</evidence>
<dbReference type="PANTHER" id="PTHR11706:SF33">
    <property type="entry name" value="NATURAL RESISTANCE-ASSOCIATED MACROPHAGE PROTEIN 2"/>
    <property type="match status" value="1"/>
</dbReference>
<feature type="transmembrane region" description="Helical" evidence="6">
    <location>
        <begin position="119"/>
        <end position="146"/>
    </location>
</feature>
<comment type="function">
    <text evidence="6">H(+)-stimulated, divalent metal cation uptake system.</text>
</comment>
<dbReference type="GO" id="GO:0005886">
    <property type="term" value="C:plasma membrane"/>
    <property type="evidence" value="ECO:0007669"/>
    <property type="project" value="UniProtKB-SubCell"/>
</dbReference>
<evidence type="ECO:0000256" key="1">
    <source>
        <dbReference type="ARBA" id="ARBA00004141"/>
    </source>
</evidence>
<feature type="transmembrane region" description="Helical" evidence="6">
    <location>
        <begin position="352"/>
        <end position="370"/>
    </location>
</feature>
<feature type="transmembrane region" description="Helical" evidence="6">
    <location>
        <begin position="376"/>
        <end position="396"/>
    </location>
</feature>
<feature type="transmembrane region" description="Helical" evidence="6">
    <location>
        <begin position="269"/>
        <end position="289"/>
    </location>
</feature>
<keyword evidence="4 6" id="KW-1133">Transmembrane helix</keyword>
<feature type="transmembrane region" description="Helical" evidence="6">
    <location>
        <begin position="176"/>
        <end position="194"/>
    </location>
</feature>
<feature type="region of interest" description="Disordered" evidence="7">
    <location>
        <begin position="1"/>
        <end position="26"/>
    </location>
</feature>
<organism evidence="8 9">
    <name type="scientific">Thermincola ferriacetica</name>
    <dbReference type="NCBI Taxonomy" id="281456"/>
    <lineage>
        <taxon>Bacteria</taxon>
        <taxon>Bacillati</taxon>
        <taxon>Bacillota</taxon>
        <taxon>Clostridia</taxon>
        <taxon>Eubacteriales</taxon>
        <taxon>Thermincolaceae</taxon>
        <taxon>Thermincola</taxon>
    </lineage>
</organism>
<evidence type="ECO:0000256" key="5">
    <source>
        <dbReference type="ARBA" id="ARBA00023136"/>
    </source>
</evidence>
<dbReference type="GO" id="GO:0015293">
    <property type="term" value="F:symporter activity"/>
    <property type="evidence" value="ECO:0007669"/>
    <property type="project" value="UniProtKB-UniRule"/>
</dbReference>
<dbReference type="AlphaFoldDB" id="A0A0L6W3M2"/>
<name>A0A0L6W3M2_9FIRM</name>
<gene>
    <name evidence="6" type="primary">mntH</name>
    <name evidence="8" type="ORF">Tfer_1339</name>
</gene>
<comment type="similarity">
    <text evidence="6">Belongs to the NRAMP family.</text>
</comment>
<dbReference type="GO" id="GO:0015086">
    <property type="term" value="F:cadmium ion transmembrane transporter activity"/>
    <property type="evidence" value="ECO:0007669"/>
    <property type="project" value="TreeGrafter"/>
</dbReference>
<proteinExistence type="inferred from homology"/>
<keyword evidence="6" id="KW-0406">Ion transport</keyword>
<protein>
    <recommendedName>
        <fullName evidence="6">Divalent metal cation transporter MntH</fullName>
    </recommendedName>
</protein>
<dbReference type="PATRIC" id="fig|281456.6.peg.1423"/>